<dbReference type="Pfam" id="PF13360">
    <property type="entry name" value="PQQ_2"/>
    <property type="match status" value="1"/>
</dbReference>
<dbReference type="Pfam" id="PF00069">
    <property type="entry name" value="Pkinase"/>
    <property type="match status" value="1"/>
</dbReference>
<dbReference type="EMBL" id="CP108264">
    <property type="protein sequence ID" value="WTU76609.1"/>
    <property type="molecule type" value="Genomic_DNA"/>
</dbReference>
<proteinExistence type="predicted"/>
<dbReference type="Gene3D" id="3.30.200.20">
    <property type="entry name" value="Phosphorylase Kinase, domain 1"/>
    <property type="match status" value="1"/>
</dbReference>
<dbReference type="InterPro" id="IPR018391">
    <property type="entry name" value="PQQ_b-propeller_rpt"/>
</dbReference>
<dbReference type="SUPFAM" id="SSF56112">
    <property type="entry name" value="Protein kinase-like (PK-like)"/>
    <property type="match status" value="1"/>
</dbReference>
<dbReference type="PROSITE" id="PS00107">
    <property type="entry name" value="PROTEIN_KINASE_ATP"/>
    <property type="match status" value="1"/>
</dbReference>
<dbReference type="InterPro" id="IPR000719">
    <property type="entry name" value="Prot_kinase_dom"/>
</dbReference>
<dbReference type="SMART" id="SM00564">
    <property type="entry name" value="PQQ"/>
    <property type="match status" value="4"/>
</dbReference>
<evidence type="ECO:0000259" key="7">
    <source>
        <dbReference type="PROSITE" id="PS50011"/>
    </source>
</evidence>
<keyword evidence="3 8" id="KW-0418">Kinase</keyword>
<dbReference type="SUPFAM" id="SSF50998">
    <property type="entry name" value="Quinoprotein alcohol dehydrogenase-like"/>
    <property type="match status" value="1"/>
</dbReference>
<dbReference type="InterPro" id="IPR011047">
    <property type="entry name" value="Quinoprotein_ADH-like_sf"/>
</dbReference>
<dbReference type="PANTHER" id="PTHR43289:SF34">
    <property type="entry name" value="SERINE_THREONINE-PROTEIN KINASE YBDM-RELATED"/>
    <property type="match status" value="1"/>
</dbReference>
<gene>
    <name evidence="8" type="ORF">OG327_26595</name>
</gene>
<name>A0AAU2JUT3_9ACTN</name>
<feature type="binding site" evidence="5">
    <location>
        <position position="43"/>
    </location>
    <ligand>
        <name>ATP</name>
        <dbReference type="ChEBI" id="CHEBI:30616"/>
    </ligand>
</feature>
<dbReference type="InterPro" id="IPR002372">
    <property type="entry name" value="PQQ_rpt_dom"/>
</dbReference>
<evidence type="ECO:0000256" key="4">
    <source>
        <dbReference type="ARBA" id="ARBA00022840"/>
    </source>
</evidence>
<accession>A0AAU2JUT3</accession>
<evidence type="ECO:0000256" key="6">
    <source>
        <dbReference type="SAM" id="MobiDB-lite"/>
    </source>
</evidence>
<dbReference type="PROSITE" id="PS50011">
    <property type="entry name" value="PROTEIN_KINASE_DOM"/>
    <property type="match status" value="1"/>
</dbReference>
<dbReference type="InterPro" id="IPR008271">
    <property type="entry name" value="Ser/Thr_kinase_AS"/>
</dbReference>
<evidence type="ECO:0000256" key="2">
    <source>
        <dbReference type="ARBA" id="ARBA00022741"/>
    </source>
</evidence>
<dbReference type="InterPro" id="IPR015943">
    <property type="entry name" value="WD40/YVTN_repeat-like_dom_sf"/>
</dbReference>
<dbReference type="PROSITE" id="PS00108">
    <property type="entry name" value="PROTEIN_KINASE_ST"/>
    <property type="match status" value="1"/>
</dbReference>
<evidence type="ECO:0000256" key="3">
    <source>
        <dbReference type="ARBA" id="ARBA00022777"/>
    </source>
</evidence>
<dbReference type="GO" id="GO:0004674">
    <property type="term" value="F:protein serine/threonine kinase activity"/>
    <property type="evidence" value="ECO:0007669"/>
    <property type="project" value="TreeGrafter"/>
</dbReference>
<feature type="region of interest" description="Disordered" evidence="6">
    <location>
        <begin position="284"/>
        <end position="304"/>
    </location>
</feature>
<sequence>MEPLGVGDPIRLGPYRILGVLGEGGMGKVYFGRDNGGRTAAVKVLLPELAHDTHLVQRFLREAHTAQSVTSGGVARVLNAQTEDNRPWIATEFLSGPTLDDAVRGHGPFGPDAVRALAASLAATLKDIHAAGLIHRDLKPANIVLTSTGPRVIDFGIARPEHGLTLTTTGQVPVTPGYGAPEQVLGQRVGPTADVFSLGAVLAYAATGRRAFDGAHVAAVQYEVVHGEAQLAAVPDDLRLLIAPCLAKDPAHRPTPDQIQGAFAPPRGADRVWRTGPIAKEITRRGAEADRQATLVGPDPAAGPSRRRLLRTSLAAGGVLAAGGGAGAWWLLSGKEPPVPNVQGLAVGAKLLPLSAGQSGKAPEPLWGPLPVAAKPVRGTTLTPLSVRDVVIFASKDGGLAAHLTRDGREKWRLPDVAAGAGLMSLTDQLFVAADVKGALQVHDGSTGKLVWSIPDAEVSRFLTMDKEKLYFVTLGGQLRAVEIKLQLIRWSAPLPAGALRDAGPLAAVGALCIVLSGGDGGVYAFYTQDGSDTWTLKGQSSSAIQPLVVERTTPKTRDYVFYLGGRSLTARTWTGGDELWTVPATEVPQQDAGGWGAPMLQGTSLIAMNGTKLSSYDLDGKPLPLSGSAVRGPLPHNPLVLQGSTLWAVEGGGKGVSALSVADGKRFWTWSAGSSGPWALSGAGNRVFLVNDGKLTAMPTIG</sequence>
<organism evidence="8">
    <name type="scientific">Streptomyces sp. NBC_00049</name>
    <dbReference type="NCBI Taxonomy" id="2903617"/>
    <lineage>
        <taxon>Bacteria</taxon>
        <taxon>Bacillati</taxon>
        <taxon>Actinomycetota</taxon>
        <taxon>Actinomycetes</taxon>
        <taxon>Kitasatosporales</taxon>
        <taxon>Streptomycetaceae</taxon>
        <taxon>Streptomyces</taxon>
    </lineage>
</organism>
<protein>
    <submittedName>
        <fullName evidence="8">Serine/threonine-protein kinase</fullName>
    </submittedName>
</protein>
<evidence type="ECO:0000256" key="5">
    <source>
        <dbReference type="PROSITE-ProRule" id="PRU10141"/>
    </source>
</evidence>
<evidence type="ECO:0000313" key="8">
    <source>
        <dbReference type="EMBL" id="WTU76609.1"/>
    </source>
</evidence>
<keyword evidence="1" id="KW-0808">Transferase</keyword>
<evidence type="ECO:0000256" key="1">
    <source>
        <dbReference type="ARBA" id="ARBA00022679"/>
    </source>
</evidence>
<dbReference type="InterPro" id="IPR011009">
    <property type="entry name" value="Kinase-like_dom_sf"/>
</dbReference>
<dbReference type="CDD" id="cd14014">
    <property type="entry name" value="STKc_PknB_like"/>
    <property type="match status" value="1"/>
</dbReference>
<keyword evidence="4 5" id="KW-0067">ATP-binding</keyword>
<reference evidence="8" key="1">
    <citation type="submission" date="2022-10" db="EMBL/GenBank/DDBJ databases">
        <title>The complete genomes of actinobacterial strains from the NBC collection.</title>
        <authorList>
            <person name="Joergensen T.S."/>
            <person name="Alvarez Arevalo M."/>
            <person name="Sterndorff E.B."/>
            <person name="Faurdal D."/>
            <person name="Vuksanovic O."/>
            <person name="Mourched A.-S."/>
            <person name="Charusanti P."/>
            <person name="Shaw S."/>
            <person name="Blin K."/>
            <person name="Weber T."/>
        </authorList>
    </citation>
    <scope>NUCLEOTIDE SEQUENCE</scope>
    <source>
        <strain evidence="8">NBC_00049</strain>
    </source>
</reference>
<dbReference type="AlphaFoldDB" id="A0AAU2JUT3"/>
<dbReference type="InterPro" id="IPR017441">
    <property type="entry name" value="Protein_kinase_ATP_BS"/>
</dbReference>
<dbReference type="Gene3D" id="1.10.510.10">
    <property type="entry name" value="Transferase(Phosphotransferase) domain 1"/>
    <property type="match status" value="1"/>
</dbReference>
<keyword evidence="2 5" id="KW-0547">Nucleotide-binding</keyword>
<dbReference type="Gene3D" id="2.130.10.10">
    <property type="entry name" value="YVTN repeat-like/Quinoprotein amine dehydrogenase"/>
    <property type="match status" value="2"/>
</dbReference>
<dbReference type="PANTHER" id="PTHR43289">
    <property type="entry name" value="MITOGEN-ACTIVATED PROTEIN KINASE KINASE KINASE 20-RELATED"/>
    <property type="match status" value="1"/>
</dbReference>
<dbReference type="SMART" id="SM00220">
    <property type="entry name" value="S_TKc"/>
    <property type="match status" value="1"/>
</dbReference>
<dbReference type="GO" id="GO:0005524">
    <property type="term" value="F:ATP binding"/>
    <property type="evidence" value="ECO:0007669"/>
    <property type="project" value="UniProtKB-UniRule"/>
</dbReference>
<feature type="domain" description="Protein kinase" evidence="7">
    <location>
        <begin position="15"/>
        <end position="263"/>
    </location>
</feature>